<keyword evidence="3" id="KW-1185">Reference proteome</keyword>
<gene>
    <name evidence="2" type="ORF">H8L47_27865</name>
</gene>
<dbReference type="InterPro" id="IPR032096">
    <property type="entry name" value="DUF4815"/>
</dbReference>
<accession>A0ABR6ZI87</accession>
<dbReference type="Pfam" id="PF16075">
    <property type="entry name" value="DUF4815"/>
    <property type="match status" value="1"/>
</dbReference>
<reference evidence="2 3" key="1">
    <citation type="submission" date="2020-08" db="EMBL/GenBank/DDBJ databases">
        <title>Novel species isolated from subtropical streams in China.</title>
        <authorList>
            <person name="Lu H."/>
        </authorList>
    </citation>
    <scope>NUCLEOTIDE SEQUENCE [LARGE SCALE GENOMIC DNA]</scope>
    <source>
        <strain evidence="2 3">NL8W</strain>
    </source>
</reference>
<protein>
    <submittedName>
        <fullName evidence="2">DUF4815 domain-containing protein</fullName>
    </submittedName>
</protein>
<comment type="caution">
    <text evidence="2">The sequence shown here is derived from an EMBL/GenBank/DDBJ whole genome shotgun (WGS) entry which is preliminary data.</text>
</comment>
<name>A0ABR6ZI87_9BURK</name>
<dbReference type="RefSeq" id="WP_186957096.1">
    <property type="nucleotide sequence ID" value="NZ_JACOFX010000032.1"/>
</dbReference>
<proteinExistence type="predicted"/>
<feature type="domain" description="DUF4815" evidence="1">
    <location>
        <begin position="10"/>
        <end position="579"/>
    </location>
</feature>
<sequence>MDQNINLPGYLNRHNPAKQFDTVLYRSDKVIQSDELNETQSLLQARIKGVADVMMADGTLVRDARIVVNANTGATTCESGALYVDGAVRGVAPATLQIAIVGIVIVGVYLQPHIVTELEDPTLRNRAQNTRGFDKAGAGRLQKLLTWGFAGDGQPGDFYPVYTVEDGTVRSKEPPPQLDGVTQALARYDRDSSGGDYVVNGLNVSAADNLPSGEQVYTVSEGRARVFGFAVELPTSRRLVYAATPDFRYIENEPHQSTGTAAQRVNFDRSPAANVTHVTITAQKTIDVAHGGFTGAQDPLEDGSVLAVLSVKQGATTYVKDVDWKFTAQQMDWSLPGAEPAPGTTYKVTYQYLATVPATAFDADGFTVTGAVAGTPILVSYNRMLPRIDRLCMDSAGALVWLPGVAADRNPRPPSVPANLLQLASVQQNWRTGTRTVINDSVRVVPMDTLAAYARRMDLVIEMMAQQRLESSTQLRDATAKRGLFVDPFMSDSVRDQGLTQTGAIFGGELTLPVAVEPHLLSVDMAAPLTLSYTTITLLEQALRTGSMRINPYDAFDPLPSDVILNPAIDRWTDLSTTWLSPVTQNITENQARTVQRSSVQADGETYERINVLTNEISYSSKPAEFIRQISVGFTIKGFEAGETIQTLRFDGIAVIPTNLATPTPGSITGAFMIPAKVPAGSKRVEFVGTHGSYGVAIYSGIGLEAQDVRQLVTVHTSGWVSFFKVDPLAQTFTLAADRQIAGLDLWFTAKGNSMLAVQIRETRMGIPDQKVIVQARLAASTVNTNGQATRINFDYPVTLSGGVDYALVILCDDATTAAAIAELGKYDEHKGQWVTSQPYTVGVLLSSSNATTWTPHQDRDLAFRLVAAEYTATTRTIELGNTNLNNVTDLMLLGLVEAPSAQTRVEYQITLPGGSVLNLDDGQPVRLAAPTSGQFSVRAKLTGTASLSPVLHPGVTLLAGTVANQGSYISPLVPAGQNVRARIVIDSNLPAGAALGVSVAPEAGGAPVYTPAAFVSSRDIATDWHELTYELNGVNADRLRAKLEMTGNTAARPRHRNLRVIVI</sequence>
<evidence type="ECO:0000259" key="1">
    <source>
        <dbReference type="Pfam" id="PF16075"/>
    </source>
</evidence>
<evidence type="ECO:0000313" key="2">
    <source>
        <dbReference type="EMBL" id="MBC3911384.1"/>
    </source>
</evidence>
<dbReference type="Proteomes" id="UP000646911">
    <property type="component" value="Unassembled WGS sequence"/>
</dbReference>
<organism evidence="2 3">
    <name type="scientific">Undibacterium umbellatum</name>
    <dbReference type="NCBI Taxonomy" id="2762300"/>
    <lineage>
        <taxon>Bacteria</taxon>
        <taxon>Pseudomonadati</taxon>
        <taxon>Pseudomonadota</taxon>
        <taxon>Betaproteobacteria</taxon>
        <taxon>Burkholderiales</taxon>
        <taxon>Oxalobacteraceae</taxon>
        <taxon>Undibacterium</taxon>
    </lineage>
</organism>
<evidence type="ECO:0000313" key="3">
    <source>
        <dbReference type="Proteomes" id="UP000646911"/>
    </source>
</evidence>
<dbReference type="EMBL" id="JACOFX010000032">
    <property type="protein sequence ID" value="MBC3911384.1"/>
    <property type="molecule type" value="Genomic_DNA"/>
</dbReference>